<sequence>MAYTPDRSMITSNDGTKICAEALGDKTNVAVVFVHEFCCDFKEQFKPDGELAQSLFILHSLRRTWLHGRSGSPLEADAYKSLRHAEDLQPVLDAFGVERPFVAGWYLLDFLPANFAAAYTPSSLRGVDDPPLHLPRPARRFPHARYQASHGRHSWPAVDERSASVEDGGDGARENGVVRRDFREDVGGGERDYGWTPLCNGTA</sequence>
<proteinExistence type="predicted"/>
<evidence type="ECO:0000313" key="3">
    <source>
        <dbReference type="Proteomes" id="UP000305067"/>
    </source>
</evidence>
<evidence type="ECO:0000256" key="1">
    <source>
        <dbReference type="SAM" id="MobiDB-lite"/>
    </source>
</evidence>
<reference evidence="2 3" key="1">
    <citation type="journal article" date="2019" name="Nat. Ecol. Evol.">
        <title>Megaphylogeny resolves global patterns of mushroom evolution.</title>
        <authorList>
            <person name="Varga T."/>
            <person name="Krizsan K."/>
            <person name="Foldi C."/>
            <person name="Dima B."/>
            <person name="Sanchez-Garcia M."/>
            <person name="Sanchez-Ramirez S."/>
            <person name="Szollosi G.J."/>
            <person name="Szarkandi J.G."/>
            <person name="Papp V."/>
            <person name="Albert L."/>
            <person name="Andreopoulos W."/>
            <person name="Angelini C."/>
            <person name="Antonin V."/>
            <person name="Barry K.W."/>
            <person name="Bougher N.L."/>
            <person name="Buchanan P."/>
            <person name="Buyck B."/>
            <person name="Bense V."/>
            <person name="Catcheside P."/>
            <person name="Chovatia M."/>
            <person name="Cooper J."/>
            <person name="Damon W."/>
            <person name="Desjardin D."/>
            <person name="Finy P."/>
            <person name="Geml J."/>
            <person name="Haridas S."/>
            <person name="Hughes K."/>
            <person name="Justo A."/>
            <person name="Karasinski D."/>
            <person name="Kautmanova I."/>
            <person name="Kiss B."/>
            <person name="Kocsube S."/>
            <person name="Kotiranta H."/>
            <person name="LaButti K.M."/>
            <person name="Lechner B.E."/>
            <person name="Liimatainen K."/>
            <person name="Lipzen A."/>
            <person name="Lukacs Z."/>
            <person name="Mihaltcheva S."/>
            <person name="Morgado L.N."/>
            <person name="Niskanen T."/>
            <person name="Noordeloos M.E."/>
            <person name="Ohm R.A."/>
            <person name="Ortiz-Santana B."/>
            <person name="Ovrebo C."/>
            <person name="Racz N."/>
            <person name="Riley R."/>
            <person name="Savchenko A."/>
            <person name="Shiryaev A."/>
            <person name="Soop K."/>
            <person name="Spirin V."/>
            <person name="Szebenyi C."/>
            <person name="Tomsovsky M."/>
            <person name="Tulloss R.E."/>
            <person name="Uehling J."/>
            <person name="Grigoriev I.V."/>
            <person name="Vagvolgyi C."/>
            <person name="Papp T."/>
            <person name="Martin F.M."/>
            <person name="Miettinen O."/>
            <person name="Hibbett D.S."/>
            <person name="Nagy L.G."/>
        </authorList>
    </citation>
    <scope>NUCLEOTIDE SEQUENCE [LARGE SCALE GENOMIC DNA]</scope>
    <source>
        <strain evidence="2 3">CBS 309.79</strain>
    </source>
</reference>
<dbReference type="STRING" id="1884261.A0A5C3QSN2"/>
<accession>A0A5C3QSN2</accession>
<dbReference type="Gene3D" id="3.40.50.1820">
    <property type="entry name" value="alpha/beta hydrolase"/>
    <property type="match status" value="1"/>
</dbReference>
<protein>
    <submittedName>
        <fullName evidence="2">Uncharacterized protein</fullName>
    </submittedName>
</protein>
<feature type="compositionally biased region" description="Basic and acidic residues" evidence="1">
    <location>
        <begin position="158"/>
        <end position="179"/>
    </location>
</feature>
<dbReference type="InterPro" id="IPR029058">
    <property type="entry name" value="AB_hydrolase_fold"/>
</dbReference>
<name>A0A5C3QSN2_9AGAR</name>
<feature type="region of interest" description="Disordered" evidence="1">
    <location>
        <begin position="149"/>
        <end position="179"/>
    </location>
</feature>
<dbReference type="OrthoDB" id="408373at2759"/>
<evidence type="ECO:0000313" key="2">
    <source>
        <dbReference type="EMBL" id="TFL04892.1"/>
    </source>
</evidence>
<dbReference type="EMBL" id="ML178817">
    <property type="protein sequence ID" value="TFL04892.1"/>
    <property type="molecule type" value="Genomic_DNA"/>
</dbReference>
<dbReference type="AlphaFoldDB" id="A0A5C3QSN2"/>
<dbReference type="SUPFAM" id="SSF53474">
    <property type="entry name" value="alpha/beta-Hydrolases"/>
    <property type="match status" value="1"/>
</dbReference>
<keyword evidence="3" id="KW-1185">Reference proteome</keyword>
<gene>
    <name evidence="2" type="ORF">BDV98DRAFT_277707</name>
</gene>
<dbReference type="Proteomes" id="UP000305067">
    <property type="component" value="Unassembled WGS sequence"/>
</dbReference>
<organism evidence="2 3">
    <name type="scientific">Pterulicium gracile</name>
    <dbReference type="NCBI Taxonomy" id="1884261"/>
    <lineage>
        <taxon>Eukaryota</taxon>
        <taxon>Fungi</taxon>
        <taxon>Dikarya</taxon>
        <taxon>Basidiomycota</taxon>
        <taxon>Agaricomycotina</taxon>
        <taxon>Agaricomycetes</taxon>
        <taxon>Agaricomycetidae</taxon>
        <taxon>Agaricales</taxon>
        <taxon>Pleurotineae</taxon>
        <taxon>Pterulaceae</taxon>
        <taxon>Pterulicium</taxon>
    </lineage>
</organism>